<evidence type="ECO:0000313" key="4">
    <source>
        <dbReference type="Proteomes" id="UP000282184"/>
    </source>
</evidence>
<keyword evidence="3" id="KW-0489">Methyltransferase</keyword>
<comment type="caution">
    <text evidence="3">The sequence shown here is derived from an EMBL/GenBank/DDBJ whole genome shotgun (WGS) entry which is preliminary data.</text>
</comment>
<dbReference type="InterPro" id="IPR029063">
    <property type="entry name" value="SAM-dependent_MTases_sf"/>
</dbReference>
<dbReference type="AlphaFoldDB" id="A0A3S0K8H4"/>
<name>A0A3S0K8H4_9BACT</name>
<evidence type="ECO:0000256" key="1">
    <source>
        <dbReference type="ARBA" id="ARBA00023115"/>
    </source>
</evidence>
<dbReference type="GO" id="GO:0008168">
    <property type="term" value="F:methyltransferase activity"/>
    <property type="evidence" value="ECO:0007669"/>
    <property type="project" value="UniProtKB-KW"/>
</dbReference>
<dbReference type="Pfam" id="PF13649">
    <property type="entry name" value="Methyltransf_25"/>
    <property type="match status" value="1"/>
</dbReference>
<dbReference type="GO" id="GO:0032259">
    <property type="term" value="P:methylation"/>
    <property type="evidence" value="ECO:0007669"/>
    <property type="project" value="UniProtKB-KW"/>
</dbReference>
<dbReference type="PANTHER" id="PTHR43317">
    <property type="entry name" value="THERMOSPERMINE SYNTHASE ACAULIS5"/>
    <property type="match status" value="1"/>
</dbReference>
<proteinExistence type="predicted"/>
<dbReference type="Gene3D" id="3.40.50.150">
    <property type="entry name" value="Vaccinia Virus protein VP39"/>
    <property type="match status" value="1"/>
</dbReference>
<protein>
    <submittedName>
        <fullName evidence="3">Methyltransferase domain-containing protein</fullName>
    </submittedName>
</protein>
<keyword evidence="3" id="KW-0808">Transferase</keyword>
<dbReference type="PANTHER" id="PTHR43317:SF1">
    <property type="entry name" value="THERMOSPERMINE SYNTHASE ACAULIS5"/>
    <property type="match status" value="1"/>
</dbReference>
<keyword evidence="1" id="KW-0620">Polyamine biosynthesis</keyword>
<dbReference type="Proteomes" id="UP000282184">
    <property type="component" value="Unassembled WGS sequence"/>
</dbReference>
<dbReference type="EMBL" id="RXOF01000001">
    <property type="protein sequence ID" value="RTQ53333.1"/>
    <property type="molecule type" value="Genomic_DNA"/>
</dbReference>
<dbReference type="CDD" id="cd02440">
    <property type="entry name" value="AdoMet_MTases"/>
    <property type="match status" value="1"/>
</dbReference>
<reference evidence="3 4" key="1">
    <citation type="submission" date="2018-12" db="EMBL/GenBank/DDBJ databases">
        <title>Hymenobacter gummosus sp. nov., isolated from a spring.</title>
        <authorList>
            <person name="Nie L."/>
        </authorList>
    </citation>
    <scope>NUCLEOTIDE SEQUENCE [LARGE SCALE GENOMIC DNA]</scope>
    <source>
        <strain evidence="3 4">KCTC 52166</strain>
    </source>
</reference>
<sequence>MNRPSAWQRLLSYLFPLTRRVPSAINGPLEVTLSNGRKVLDGRTANYSYGSLQRVLRYGLRQLPAVAPLQHVLLLGLGGGSVVHTLRAEFGYAGRITAVELDPVVIRLAAEEFGIRPDAQLRIIEADAFALLPTLPAAGFDLIIVDLFIDLTLPAEVFRPDFWQQLRQRLRPGGYLLFNAIAAEPLAVAGAPLLDYLARLGIGAAEHPVEELNRLIIGRADGAVSY</sequence>
<accession>A0A3S0K8H4</accession>
<evidence type="ECO:0000313" key="3">
    <source>
        <dbReference type="EMBL" id="RTQ53333.1"/>
    </source>
</evidence>
<feature type="domain" description="Methyltransferase" evidence="2">
    <location>
        <begin position="72"/>
        <end position="174"/>
    </location>
</feature>
<dbReference type="OrthoDB" id="650847at2"/>
<organism evidence="3 4">
    <name type="scientific">Hymenobacter gummosus</name>
    <dbReference type="NCBI Taxonomy" id="1776032"/>
    <lineage>
        <taxon>Bacteria</taxon>
        <taxon>Pseudomonadati</taxon>
        <taxon>Bacteroidota</taxon>
        <taxon>Cytophagia</taxon>
        <taxon>Cytophagales</taxon>
        <taxon>Hymenobacteraceae</taxon>
        <taxon>Hymenobacter</taxon>
    </lineage>
</organism>
<dbReference type="SUPFAM" id="SSF53335">
    <property type="entry name" value="S-adenosyl-L-methionine-dependent methyltransferases"/>
    <property type="match status" value="1"/>
</dbReference>
<dbReference type="InterPro" id="IPR041698">
    <property type="entry name" value="Methyltransf_25"/>
</dbReference>
<dbReference type="NCBIfam" id="NF037959">
    <property type="entry name" value="MFS_SpdSyn"/>
    <property type="match status" value="1"/>
</dbReference>
<keyword evidence="4" id="KW-1185">Reference proteome</keyword>
<evidence type="ECO:0000259" key="2">
    <source>
        <dbReference type="Pfam" id="PF13649"/>
    </source>
</evidence>
<gene>
    <name evidence="3" type="ORF">EJV47_00920</name>
</gene>
<dbReference type="RefSeq" id="WP_126691259.1">
    <property type="nucleotide sequence ID" value="NZ_RXOF01000001.1"/>
</dbReference>
<dbReference type="GO" id="GO:0006596">
    <property type="term" value="P:polyamine biosynthetic process"/>
    <property type="evidence" value="ECO:0007669"/>
    <property type="project" value="UniProtKB-KW"/>
</dbReference>